<proteinExistence type="predicted"/>
<accession>A0A941EPY5</accession>
<comment type="caution">
    <text evidence="3">The sequence shown here is derived from an EMBL/GenBank/DDBJ whole genome shotgun (WGS) entry which is preliminary data.</text>
</comment>
<dbReference type="RefSeq" id="WP_212529722.1">
    <property type="nucleotide sequence ID" value="NZ_JAGSOG010000087.1"/>
</dbReference>
<dbReference type="AlphaFoldDB" id="A0A941EPY5"/>
<keyword evidence="2" id="KW-0812">Transmembrane</keyword>
<protein>
    <recommendedName>
        <fullName evidence="5">Polysaccharide chain length determinant N-terminal domain-containing protein</fullName>
    </recommendedName>
</protein>
<keyword evidence="4" id="KW-1185">Reference proteome</keyword>
<evidence type="ECO:0000256" key="2">
    <source>
        <dbReference type="SAM" id="Phobius"/>
    </source>
</evidence>
<keyword evidence="2" id="KW-1133">Transmembrane helix</keyword>
<gene>
    <name evidence="3" type="ORF">KDL01_18300</name>
</gene>
<evidence type="ECO:0000313" key="3">
    <source>
        <dbReference type="EMBL" id="MBR7835231.1"/>
    </source>
</evidence>
<feature type="transmembrane region" description="Helical" evidence="2">
    <location>
        <begin position="179"/>
        <end position="200"/>
    </location>
</feature>
<organism evidence="3 4">
    <name type="scientific">Actinospica durhamensis</name>
    <dbReference type="NCBI Taxonomy" id="1508375"/>
    <lineage>
        <taxon>Bacteria</taxon>
        <taxon>Bacillati</taxon>
        <taxon>Actinomycetota</taxon>
        <taxon>Actinomycetes</taxon>
        <taxon>Catenulisporales</taxon>
        <taxon>Actinospicaceae</taxon>
        <taxon>Actinospica</taxon>
    </lineage>
</organism>
<keyword evidence="2" id="KW-0472">Membrane</keyword>
<evidence type="ECO:0008006" key="5">
    <source>
        <dbReference type="Google" id="ProtNLM"/>
    </source>
</evidence>
<dbReference type="EMBL" id="JAGSOG010000087">
    <property type="protein sequence ID" value="MBR7835231.1"/>
    <property type="molecule type" value="Genomic_DNA"/>
</dbReference>
<reference evidence="3" key="1">
    <citation type="submission" date="2021-04" db="EMBL/GenBank/DDBJ databases">
        <title>Genome based classification of Actinospica acidithermotolerans sp. nov., an actinobacterium isolated from an Indonesian hot spring.</title>
        <authorList>
            <person name="Kusuma A.B."/>
            <person name="Putra K.E."/>
            <person name="Nafisah S."/>
            <person name="Loh J."/>
            <person name="Nouioui I."/>
            <person name="Goodfellow M."/>
        </authorList>
    </citation>
    <scope>NUCLEOTIDE SEQUENCE</scope>
    <source>
        <strain evidence="3">CSCA 57</strain>
    </source>
</reference>
<name>A0A941EPY5_9ACTN</name>
<dbReference type="Proteomes" id="UP000675781">
    <property type="component" value="Unassembled WGS sequence"/>
</dbReference>
<feature type="compositionally biased region" description="Basic and acidic residues" evidence="1">
    <location>
        <begin position="236"/>
        <end position="245"/>
    </location>
</feature>
<evidence type="ECO:0000313" key="4">
    <source>
        <dbReference type="Proteomes" id="UP000675781"/>
    </source>
</evidence>
<evidence type="ECO:0000256" key="1">
    <source>
        <dbReference type="SAM" id="MobiDB-lite"/>
    </source>
</evidence>
<feature type="region of interest" description="Disordered" evidence="1">
    <location>
        <begin position="205"/>
        <end position="247"/>
    </location>
</feature>
<sequence>MSLAEMWRVIRRRWYVLVPSILLAMGLTAGVYTSMPKQYQSSAMMSLLASQQSIKGTSIAPGTANPFMNFDSSLNDTADFLVRRLASTDAAQALSTEGVAGYTAVLAASQGPFIQLTATGTSKADATAAITKLISYTSDQLAQLQQQQAVPAQAMIESAVIVPGSPPVALTKRRTQDTLGAGAGALALALLATFAVDALAGRRRPARRRAGGAQVAAAEPPTPTANGLSGETEPIEGMRVRRRSDVPGQLNADLVSELISPLSEVRD</sequence>